<accession>A0A2V4XIK8</accession>
<keyword evidence="2" id="KW-0732">Signal</keyword>
<feature type="compositionally biased region" description="Acidic residues" evidence="1">
    <location>
        <begin position="170"/>
        <end position="181"/>
    </location>
</feature>
<dbReference type="OrthoDB" id="1434951at2"/>
<feature type="chain" id="PRO_5015900992" evidence="2">
    <location>
        <begin position="23"/>
        <end position="220"/>
    </location>
</feature>
<proteinExistence type="predicted"/>
<dbReference type="AlphaFoldDB" id="A0A2V4XIK8"/>
<reference evidence="3 4" key="1">
    <citation type="submission" date="2018-06" db="EMBL/GenBank/DDBJ databases">
        <title>Genomic Encyclopedia of Type Strains, Phase III (KMG-III): the genomes of soil and plant-associated and newly described type strains.</title>
        <authorList>
            <person name="Whitman W."/>
        </authorList>
    </citation>
    <scope>NUCLEOTIDE SEQUENCE [LARGE SCALE GENOMIC DNA]</scope>
    <source>
        <strain evidence="3 4">CECT 7945</strain>
    </source>
</reference>
<gene>
    <name evidence="3" type="ORF">DFQ11_101571</name>
</gene>
<comment type="caution">
    <text evidence="3">The sequence shown here is derived from an EMBL/GenBank/DDBJ whole genome shotgun (WGS) entry which is preliminary data.</text>
</comment>
<dbReference type="EMBL" id="QJTD01000001">
    <property type="protein sequence ID" value="PYE83140.1"/>
    <property type="molecule type" value="Genomic_DNA"/>
</dbReference>
<evidence type="ECO:0000313" key="4">
    <source>
        <dbReference type="Proteomes" id="UP000248054"/>
    </source>
</evidence>
<organism evidence="3 4">
    <name type="scientific">Winogradskyella epiphytica</name>
    <dbReference type="NCBI Taxonomy" id="262005"/>
    <lineage>
        <taxon>Bacteria</taxon>
        <taxon>Pseudomonadati</taxon>
        <taxon>Bacteroidota</taxon>
        <taxon>Flavobacteriia</taxon>
        <taxon>Flavobacteriales</taxon>
        <taxon>Flavobacteriaceae</taxon>
        <taxon>Winogradskyella</taxon>
    </lineage>
</organism>
<name>A0A2V4XIK8_9FLAO</name>
<evidence type="ECO:0000313" key="3">
    <source>
        <dbReference type="EMBL" id="PYE83140.1"/>
    </source>
</evidence>
<dbReference type="PROSITE" id="PS51257">
    <property type="entry name" value="PROKAR_LIPOPROTEIN"/>
    <property type="match status" value="1"/>
</dbReference>
<sequence>MKFNLRLLSALCLGLIFSCSNEQLEDDPIGQDYFRVTEYRVDHVNSKNADQPCFSVDLMAGQHMNVGTVSISKTDTDLVLTYSTIPEWTIGTTHVSIGDCNEQWVPTTKKGNPKVGKFGHKEPHSADINKVVYLISLEALPEGSDLYCFAAHAEVNGPNGEETAWAGNDDGNDDDDDDNDDGGGVPAYRVSKNLNSGYTVRDFGGRSWATYIEALQSACD</sequence>
<protein>
    <submittedName>
        <fullName evidence="3">Uncharacterized protein</fullName>
    </submittedName>
</protein>
<evidence type="ECO:0000256" key="1">
    <source>
        <dbReference type="SAM" id="MobiDB-lite"/>
    </source>
</evidence>
<dbReference type="RefSeq" id="WP_110474088.1">
    <property type="nucleotide sequence ID" value="NZ_BMWQ01000001.1"/>
</dbReference>
<dbReference type="Proteomes" id="UP000248054">
    <property type="component" value="Unassembled WGS sequence"/>
</dbReference>
<keyword evidence="4" id="KW-1185">Reference proteome</keyword>
<evidence type="ECO:0000256" key="2">
    <source>
        <dbReference type="SAM" id="SignalP"/>
    </source>
</evidence>
<feature type="region of interest" description="Disordered" evidence="1">
    <location>
        <begin position="159"/>
        <end position="188"/>
    </location>
</feature>
<feature type="signal peptide" evidence="2">
    <location>
        <begin position="1"/>
        <end position="22"/>
    </location>
</feature>